<reference evidence="2 3" key="2">
    <citation type="submission" date="2018-11" db="EMBL/GenBank/DDBJ databases">
        <authorList>
            <consortium name="Pathogen Informatics"/>
        </authorList>
    </citation>
    <scope>NUCLEOTIDE SEQUENCE [LARGE SCALE GENOMIC DNA]</scope>
</reference>
<evidence type="ECO:0000256" key="1">
    <source>
        <dbReference type="SAM" id="SignalP"/>
    </source>
</evidence>
<feature type="signal peptide" evidence="1">
    <location>
        <begin position="1"/>
        <end position="23"/>
    </location>
</feature>
<feature type="chain" id="PRO_5043138937" evidence="1">
    <location>
        <begin position="24"/>
        <end position="80"/>
    </location>
</feature>
<reference evidence="4" key="1">
    <citation type="submission" date="2016-06" db="UniProtKB">
        <authorList>
            <consortium name="WormBaseParasite"/>
        </authorList>
    </citation>
    <scope>IDENTIFICATION</scope>
</reference>
<dbReference type="EMBL" id="UYRT01080840">
    <property type="protein sequence ID" value="VDN23477.1"/>
    <property type="molecule type" value="Genomic_DNA"/>
</dbReference>
<organism evidence="4">
    <name type="scientific">Gongylonema pulchrum</name>
    <dbReference type="NCBI Taxonomy" id="637853"/>
    <lineage>
        <taxon>Eukaryota</taxon>
        <taxon>Metazoa</taxon>
        <taxon>Ecdysozoa</taxon>
        <taxon>Nematoda</taxon>
        <taxon>Chromadorea</taxon>
        <taxon>Rhabditida</taxon>
        <taxon>Spirurina</taxon>
        <taxon>Spiruromorpha</taxon>
        <taxon>Spiruroidea</taxon>
        <taxon>Gongylonematidae</taxon>
        <taxon>Gongylonema</taxon>
    </lineage>
</organism>
<gene>
    <name evidence="2" type="ORF">GPUH_LOCUS14054</name>
</gene>
<dbReference type="AlphaFoldDB" id="A0A183DZB4"/>
<evidence type="ECO:0000313" key="3">
    <source>
        <dbReference type="Proteomes" id="UP000271098"/>
    </source>
</evidence>
<protein>
    <submittedName>
        <fullName evidence="4">Secreted protein</fullName>
    </submittedName>
</protein>
<evidence type="ECO:0000313" key="4">
    <source>
        <dbReference type="WBParaSite" id="GPUH_0001407001-mRNA-1"/>
    </source>
</evidence>
<evidence type="ECO:0000313" key="2">
    <source>
        <dbReference type="EMBL" id="VDN23477.1"/>
    </source>
</evidence>
<keyword evidence="1" id="KW-0732">Signal</keyword>
<dbReference type="WBParaSite" id="GPUH_0001407001-mRNA-1">
    <property type="protein sequence ID" value="GPUH_0001407001-mRNA-1"/>
    <property type="gene ID" value="GPUH_0001407001"/>
</dbReference>
<sequence length="80" mass="9155">MESAGAASRVLCSLLMRYSWSAAEPTYSDTRLTNIHAAQRFYWALNDHRLCCDALLDWSYKSVISCCTHFVRFIAGSMQR</sequence>
<dbReference type="Proteomes" id="UP000271098">
    <property type="component" value="Unassembled WGS sequence"/>
</dbReference>
<keyword evidence="3" id="KW-1185">Reference proteome</keyword>
<accession>A0A183DZB4</accession>
<proteinExistence type="predicted"/>
<name>A0A183DZB4_9BILA</name>